<accession>A0A1Q2H364</accession>
<dbReference type="Pfam" id="PF07484">
    <property type="entry name" value="Collar"/>
    <property type="match status" value="1"/>
</dbReference>
<gene>
    <name evidence="2" type="ORF">B0W48_19705</name>
</gene>
<dbReference type="Proteomes" id="UP000188243">
    <property type="component" value="Chromosome"/>
</dbReference>
<proteinExistence type="predicted"/>
<dbReference type="KEGG" id="paln:B0W48_19705"/>
<dbReference type="Gene3D" id="3.90.1340.10">
    <property type="entry name" value="Phage tail collar domain"/>
    <property type="match status" value="1"/>
</dbReference>
<evidence type="ECO:0000313" key="2">
    <source>
        <dbReference type="EMBL" id="AQQ01804.1"/>
    </source>
</evidence>
<sequence>MSESFIGEIKMIATTFSPQQWAFCSGSTFSISQNQALFALIGAQYGGDGRSSFMLPDLRGRVPVHFGQGPGLQPYPIARQGGVENVALLPQQMPAHTHSLQANSNRATTSTAIDNVLAGSPLTESTYISGAVTGDIQQLNDAAVETVGANKPHTNMMPYLAIHFIICLNGLFPSRN</sequence>
<dbReference type="SUPFAM" id="SSF88874">
    <property type="entry name" value="Receptor-binding domain of short tail fibre protein gp12"/>
    <property type="match status" value="1"/>
</dbReference>
<reference evidence="2 3" key="1">
    <citation type="submission" date="2017-02" db="EMBL/GenBank/DDBJ databases">
        <title>Complete genome sequence of the cold-active Pseudoalteromonas aliena strain EH1 isolated from Arctic seawater.</title>
        <authorList>
            <person name="Kim E."/>
            <person name="Heo E."/>
            <person name="Kim H."/>
            <person name="Kim D."/>
        </authorList>
    </citation>
    <scope>NUCLEOTIDE SEQUENCE [LARGE SCALE GENOMIC DNA]</scope>
    <source>
        <strain evidence="2 3">EH1</strain>
    </source>
</reference>
<evidence type="ECO:0000313" key="3">
    <source>
        <dbReference type="Proteomes" id="UP000188243"/>
    </source>
</evidence>
<protein>
    <submittedName>
        <fullName evidence="2">Phage tail protein</fullName>
    </submittedName>
</protein>
<dbReference type="InterPro" id="IPR011083">
    <property type="entry name" value="Phage_tail_collar_dom"/>
</dbReference>
<organism evidence="2 3">
    <name type="scientific">Pseudoalteromonas aliena</name>
    <dbReference type="NCBI Taxonomy" id="247523"/>
    <lineage>
        <taxon>Bacteria</taxon>
        <taxon>Pseudomonadati</taxon>
        <taxon>Pseudomonadota</taxon>
        <taxon>Gammaproteobacteria</taxon>
        <taxon>Alteromonadales</taxon>
        <taxon>Pseudoalteromonadaceae</taxon>
        <taxon>Pseudoalteromonas</taxon>
    </lineage>
</organism>
<dbReference type="EMBL" id="CP019628">
    <property type="protein sequence ID" value="AQQ01804.1"/>
    <property type="molecule type" value="Genomic_DNA"/>
</dbReference>
<name>A0A1Q2H364_9GAMM</name>
<evidence type="ECO:0000259" key="1">
    <source>
        <dbReference type="Pfam" id="PF07484"/>
    </source>
</evidence>
<dbReference type="InterPro" id="IPR037053">
    <property type="entry name" value="Phage_tail_collar_dom_sf"/>
</dbReference>
<dbReference type="STRING" id="247523.B0W48_19705"/>
<feature type="domain" description="Phage tail collar" evidence="1">
    <location>
        <begin position="7"/>
        <end position="63"/>
    </location>
</feature>
<dbReference type="RefSeq" id="WP_077538547.1">
    <property type="nucleotide sequence ID" value="NZ_CANLYY010000002.1"/>
</dbReference>
<dbReference type="AlphaFoldDB" id="A0A1Q2H364"/>